<dbReference type="InterPro" id="IPR004330">
    <property type="entry name" value="FAR1_DNA_bnd_dom"/>
</dbReference>
<feature type="compositionally biased region" description="Basic residues" evidence="1">
    <location>
        <begin position="526"/>
        <end position="538"/>
    </location>
</feature>
<dbReference type="EMBL" id="CAJVPZ010012097">
    <property type="protein sequence ID" value="CAG8636487.1"/>
    <property type="molecule type" value="Genomic_DNA"/>
</dbReference>
<evidence type="ECO:0000313" key="4">
    <source>
        <dbReference type="Proteomes" id="UP000789396"/>
    </source>
</evidence>
<feature type="region of interest" description="Disordered" evidence="1">
    <location>
        <begin position="525"/>
        <end position="554"/>
    </location>
</feature>
<organism evidence="3 4">
    <name type="scientific">Racocetra fulgida</name>
    <dbReference type="NCBI Taxonomy" id="60492"/>
    <lineage>
        <taxon>Eukaryota</taxon>
        <taxon>Fungi</taxon>
        <taxon>Fungi incertae sedis</taxon>
        <taxon>Mucoromycota</taxon>
        <taxon>Glomeromycotina</taxon>
        <taxon>Glomeromycetes</taxon>
        <taxon>Diversisporales</taxon>
        <taxon>Gigasporaceae</taxon>
        <taxon>Racocetra</taxon>
    </lineage>
</organism>
<dbReference type="Proteomes" id="UP000789396">
    <property type="component" value="Unassembled WGS sequence"/>
</dbReference>
<evidence type="ECO:0000259" key="2">
    <source>
        <dbReference type="Pfam" id="PF03101"/>
    </source>
</evidence>
<dbReference type="PANTHER" id="PTHR47718">
    <property type="entry name" value="OS01G0519700 PROTEIN"/>
    <property type="match status" value="1"/>
</dbReference>
<dbReference type="PANTHER" id="PTHR47718:SF3">
    <property type="entry name" value="PROTEIN FAR1-RELATED SEQUENCE 5-LIKE"/>
    <property type="match status" value="1"/>
</dbReference>
<dbReference type="OrthoDB" id="2427326at2759"/>
<name>A0A9N9DHH6_9GLOM</name>
<accession>A0A9N9DHH6</accession>
<dbReference type="AlphaFoldDB" id="A0A9N9DHH6"/>
<sequence>MFQSINNAQPKTIVQSITNAQPGTIVQSITNAQLQPDIKDQLEAKDQPEIKNQSINTEQLIAEDSNNLNWMFELQDIFEDSYQLQDISEGSYQNIEESYDDLYENNEPEDSIVSEIYSDLDEDSYEDDESEDSIVKEIYSGQTFISFEILEQCLKRYANRTGFEIRTIRSEKEEGNWSRKTYKCHHGGKYKAKKKVDPTQNRDKESVRIECEFTVNASYCRSENLVFVNKFVSQHNHDLQNQDSLQEFSPALRKIPGQIMDEIQFYVQEYHIGATVLKKILRKKYPNQDIHSQDLYNAIHKFKTDAQVKNDAAALFEHLVQLLPRVSNTIFKCIDETFKKYLTPNLLALQRKQMVESLLYRVKMKDLGDVVMQELDQYSIGFLEDDYEEPQVLVSMALKDCSESILSEIWEEGLLLKEKVQENSIWLIQTEDTELQTGTFQTLSTIRGQEIFDESFTNLNSRKDLYGRSIGLCKKALNLAILNNSTQSFEELLQQFIKQQNTSIAPNNNLIESSKNMVSITNPLQHKGKGRPTNKRHLSAIENQPSREKKKNKRQCSICKSWYHDSRNCSVKD</sequence>
<evidence type="ECO:0000313" key="3">
    <source>
        <dbReference type="EMBL" id="CAG8636487.1"/>
    </source>
</evidence>
<dbReference type="Pfam" id="PF03101">
    <property type="entry name" value="FAR1"/>
    <property type="match status" value="1"/>
</dbReference>
<gene>
    <name evidence="3" type="ORF">RFULGI_LOCUS7921</name>
</gene>
<comment type="caution">
    <text evidence="3">The sequence shown here is derived from an EMBL/GenBank/DDBJ whole genome shotgun (WGS) entry which is preliminary data.</text>
</comment>
<reference evidence="3" key="1">
    <citation type="submission" date="2021-06" db="EMBL/GenBank/DDBJ databases">
        <authorList>
            <person name="Kallberg Y."/>
            <person name="Tangrot J."/>
            <person name="Rosling A."/>
        </authorList>
    </citation>
    <scope>NUCLEOTIDE SEQUENCE</scope>
    <source>
        <strain evidence="3">IN212</strain>
    </source>
</reference>
<feature type="non-terminal residue" evidence="3">
    <location>
        <position position="1"/>
    </location>
</feature>
<proteinExistence type="predicted"/>
<protein>
    <submittedName>
        <fullName evidence="3">8429_t:CDS:1</fullName>
    </submittedName>
</protein>
<keyword evidence="4" id="KW-1185">Reference proteome</keyword>
<feature type="domain" description="FAR1" evidence="2">
    <location>
        <begin position="155"/>
        <end position="240"/>
    </location>
</feature>
<evidence type="ECO:0000256" key="1">
    <source>
        <dbReference type="SAM" id="MobiDB-lite"/>
    </source>
</evidence>